<accession>A0A6P2CUH8</accession>
<dbReference type="GO" id="GO:0006508">
    <property type="term" value="P:proteolysis"/>
    <property type="evidence" value="ECO:0007669"/>
    <property type="project" value="UniProtKB-KW"/>
</dbReference>
<dbReference type="GO" id="GO:0080120">
    <property type="term" value="P:CAAX-box protein maturation"/>
    <property type="evidence" value="ECO:0007669"/>
    <property type="project" value="UniProtKB-ARBA"/>
</dbReference>
<evidence type="ECO:0000256" key="1">
    <source>
        <dbReference type="SAM" id="Phobius"/>
    </source>
</evidence>
<feature type="transmembrane region" description="Helical" evidence="1">
    <location>
        <begin position="235"/>
        <end position="251"/>
    </location>
</feature>
<proteinExistence type="predicted"/>
<keyword evidence="4" id="KW-1185">Reference proteome</keyword>
<evidence type="ECO:0000313" key="3">
    <source>
        <dbReference type="EMBL" id="VTR92629.1"/>
    </source>
</evidence>
<reference evidence="3 4" key="1">
    <citation type="submission" date="2019-05" db="EMBL/GenBank/DDBJ databases">
        <authorList>
            <consortium name="Science for Life Laboratories"/>
        </authorList>
    </citation>
    <scope>NUCLEOTIDE SEQUENCE [LARGE SCALE GENOMIC DNA]</scope>
    <source>
        <strain evidence="3">Soil9</strain>
    </source>
</reference>
<dbReference type="Pfam" id="PF02517">
    <property type="entry name" value="Rce1-like"/>
    <property type="match status" value="1"/>
</dbReference>
<gene>
    <name evidence="3" type="ORF">SOIL9_50850</name>
</gene>
<protein>
    <recommendedName>
        <fullName evidence="2">CAAX prenyl protease 2/Lysostaphin resistance protein A-like domain-containing protein</fullName>
    </recommendedName>
</protein>
<dbReference type="KEGG" id="gms:SOIL9_50850"/>
<keyword evidence="1" id="KW-0812">Transmembrane</keyword>
<feature type="transmembrane region" description="Helical" evidence="1">
    <location>
        <begin position="186"/>
        <end position="205"/>
    </location>
</feature>
<evidence type="ECO:0000259" key="2">
    <source>
        <dbReference type="Pfam" id="PF02517"/>
    </source>
</evidence>
<keyword evidence="1" id="KW-1133">Transmembrane helix</keyword>
<dbReference type="InterPro" id="IPR003675">
    <property type="entry name" value="Rce1/LyrA-like_dom"/>
</dbReference>
<dbReference type="EMBL" id="LR593886">
    <property type="protein sequence ID" value="VTR92629.1"/>
    <property type="molecule type" value="Genomic_DNA"/>
</dbReference>
<name>A0A6P2CUH8_9BACT</name>
<organism evidence="3 4">
    <name type="scientific">Gemmata massiliana</name>
    <dbReference type="NCBI Taxonomy" id="1210884"/>
    <lineage>
        <taxon>Bacteria</taxon>
        <taxon>Pseudomonadati</taxon>
        <taxon>Planctomycetota</taxon>
        <taxon>Planctomycetia</taxon>
        <taxon>Gemmatales</taxon>
        <taxon>Gemmataceae</taxon>
        <taxon>Gemmata</taxon>
    </lineage>
</organism>
<feature type="domain" description="CAAX prenyl protease 2/Lysostaphin resistance protein A-like" evidence="2">
    <location>
        <begin position="183"/>
        <end position="265"/>
    </location>
</feature>
<keyword evidence="3" id="KW-0645">Protease</keyword>
<feature type="transmembrane region" description="Helical" evidence="1">
    <location>
        <begin position="99"/>
        <end position="119"/>
    </location>
</feature>
<sequence>MTKLLLHVWQTWFGEPLRRVEAESLAYRLSDEGRRVDWKTPTVLLTAAICLTLQQYTATPGQVLGTARFLASTFGGPDSAAEVDTLLRKWSGDQLAARLWWAGIAVLTYAIIPLLVLTIGFRARPADYGLKLRGVLNAWPLYVLFTLVMVPLVWVCSGEDRFQQTYPFFRFGSPEHVRKDLWKWELAYAAQFVSLEFFFRGFIIHGTKHRFGMYAVFVSVVPYVLIHFGKPMPEATASIIAGVVLGFMSLVTRSVWLGAALHIGVAWGMDFACLARRGFL</sequence>
<keyword evidence="1" id="KW-0472">Membrane</keyword>
<evidence type="ECO:0000313" key="4">
    <source>
        <dbReference type="Proteomes" id="UP000464178"/>
    </source>
</evidence>
<feature type="transmembrane region" description="Helical" evidence="1">
    <location>
        <begin position="139"/>
        <end position="156"/>
    </location>
</feature>
<dbReference type="RefSeq" id="WP_162667463.1">
    <property type="nucleotide sequence ID" value="NZ_LR593886.1"/>
</dbReference>
<dbReference type="GO" id="GO:0004175">
    <property type="term" value="F:endopeptidase activity"/>
    <property type="evidence" value="ECO:0007669"/>
    <property type="project" value="UniProtKB-ARBA"/>
</dbReference>
<feature type="transmembrane region" description="Helical" evidence="1">
    <location>
        <begin position="211"/>
        <end position="228"/>
    </location>
</feature>
<dbReference type="AlphaFoldDB" id="A0A6P2CUH8"/>
<keyword evidence="3" id="KW-0378">Hydrolase</keyword>
<dbReference type="Proteomes" id="UP000464178">
    <property type="component" value="Chromosome"/>
</dbReference>